<dbReference type="InterPro" id="IPR003965">
    <property type="entry name" value="Fatty_acid_synthase"/>
</dbReference>
<feature type="domain" description="MaoC-like" evidence="1">
    <location>
        <begin position="20"/>
        <end position="114"/>
    </location>
</feature>
<dbReference type="InterPro" id="IPR029069">
    <property type="entry name" value="HotDog_dom_sf"/>
</dbReference>
<dbReference type="Gene3D" id="3.10.129.10">
    <property type="entry name" value="Hotdog Thioesterase"/>
    <property type="match status" value="1"/>
</dbReference>
<dbReference type="InterPro" id="IPR050965">
    <property type="entry name" value="UPF0336/Enoyl-CoA_hydratase"/>
</dbReference>
<comment type="caution">
    <text evidence="2">The sequence shown here is derived from an EMBL/GenBank/DDBJ whole genome shotgun (WGS) entry which is preliminary data.</text>
</comment>
<evidence type="ECO:0000259" key="1">
    <source>
        <dbReference type="Pfam" id="PF01575"/>
    </source>
</evidence>
<gene>
    <name evidence="2" type="ORF">GCM10022278_22690</name>
</gene>
<dbReference type="Proteomes" id="UP001501337">
    <property type="component" value="Unassembled WGS sequence"/>
</dbReference>
<dbReference type="SUPFAM" id="SSF54637">
    <property type="entry name" value="Thioesterase/thiol ester dehydrase-isomerase"/>
    <property type="match status" value="1"/>
</dbReference>
<dbReference type="EMBL" id="BAABBO010000010">
    <property type="protein sequence ID" value="GAA3964389.1"/>
    <property type="molecule type" value="Genomic_DNA"/>
</dbReference>
<dbReference type="Pfam" id="PF01575">
    <property type="entry name" value="MaoC_dehydratas"/>
    <property type="match status" value="1"/>
</dbReference>
<reference evidence="3" key="1">
    <citation type="journal article" date="2019" name="Int. J. Syst. Evol. Microbiol.">
        <title>The Global Catalogue of Microorganisms (GCM) 10K type strain sequencing project: providing services to taxonomists for standard genome sequencing and annotation.</title>
        <authorList>
            <consortium name="The Broad Institute Genomics Platform"/>
            <consortium name="The Broad Institute Genome Sequencing Center for Infectious Disease"/>
            <person name="Wu L."/>
            <person name="Ma J."/>
        </authorList>
    </citation>
    <scope>NUCLEOTIDE SEQUENCE [LARGE SCALE GENOMIC DNA]</scope>
    <source>
        <strain evidence="3">JCM 17555</strain>
    </source>
</reference>
<organism evidence="2 3">
    <name type="scientific">Allohahella marinimesophila</name>
    <dbReference type="NCBI Taxonomy" id="1054972"/>
    <lineage>
        <taxon>Bacteria</taxon>
        <taxon>Pseudomonadati</taxon>
        <taxon>Pseudomonadota</taxon>
        <taxon>Gammaproteobacteria</taxon>
        <taxon>Oceanospirillales</taxon>
        <taxon>Hahellaceae</taxon>
        <taxon>Allohahella</taxon>
    </lineage>
</organism>
<protein>
    <submittedName>
        <fullName evidence="2">MaoC family dehydratase</fullName>
    </submittedName>
</protein>
<name>A0ABP7PFA3_9GAMM</name>
<evidence type="ECO:0000313" key="3">
    <source>
        <dbReference type="Proteomes" id="UP001501337"/>
    </source>
</evidence>
<dbReference type="RefSeq" id="WP_344806403.1">
    <property type="nucleotide sequence ID" value="NZ_BAABBO010000010.1"/>
</dbReference>
<dbReference type="PANTHER" id="PTHR43437">
    <property type="entry name" value="HYDROXYACYL-THIOESTER DEHYDRATASE TYPE 2, MITOCHONDRIAL-RELATED"/>
    <property type="match status" value="1"/>
</dbReference>
<sequence>MDALENLTYDELEVGDTATYTKSLTEDQIILFAAMSGDVNPVHLDQDYAENTIFKGRVAHGMWSGALISAAIATVMPGPGSIYLEQTMKFLRPVKIHDTLTVNLRVEEKQSKNRVLISCSVCNQNKEVVLEGNARIIAPTEKMSMTMPSLPRITIGDPDNQD</sequence>
<dbReference type="CDD" id="cd03449">
    <property type="entry name" value="R_hydratase"/>
    <property type="match status" value="1"/>
</dbReference>
<keyword evidence="3" id="KW-1185">Reference proteome</keyword>
<proteinExistence type="predicted"/>
<accession>A0ABP7PFA3</accession>
<dbReference type="PRINTS" id="PR01483">
    <property type="entry name" value="FASYNTHASE"/>
</dbReference>
<dbReference type="PANTHER" id="PTHR43437:SF3">
    <property type="entry name" value="HYDROXYACYL-THIOESTER DEHYDRATASE TYPE 2, MITOCHONDRIAL"/>
    <property type="match status" value="1"/>
</dbReference>
<evidence type="ECO:0000313" key="2">
    <source>
        <dbReference type="EMBL" id="GAA3964389.1"/>
    </source>
</evidence>
<dbReference type="InterPro" id="IPR002539">
    <property type="entry name" value="MaoC-like_dom"/>
</dbReference>